<keyword evidence="5" id="KW-0808">Transferase</keyword>
<evidence type="ECO:0000256" key="4">
    <source>
        <dbReference type="ARBA" id="ARBA00012458"/>
    </source>
</evidence>
<dbReference type="GO" id="GO:0004156">
    <property type="term" value="F:dihydropteroate synthase activity"/>
    <property type="evidence" value="ECO:0007669"/>
    <property type="project" value="UniProtKB-EC"/>
</dbReference>
<dbReference type="OrthoDB" id="9811744at2"/>
<dbReference type="GO" id="GO:0005829">
    <property type="term" value="C:cytosol"/>
    <property type="evidence" value="ECO:0007669"/>
    <property type="project" value="TreeGrafter"/>
</dbReference>
<evidence type="ECO:0000313" key="10">
    <source>
        <dbReference type="EMBL" id="PKU26443.1"/>
    </source>
</evidence>
<comment type="caution">
    <text evidence="10">The sequence shown here is derived from an EMBL/GenBank/DDBJ whole genome shotgun (WGS) entry which is preliminary data.</text>
</comment>
<evidence type="ECO:0000313" key="11">
    <source>
        <dbReference type="Proteomes" id="UP000233293"/>
    </source>
</evidence>
<evidence type="ECO:0000259" key="9">
    <source>
        <dbReference type="PROSITE" id="PS50972"/>
    </source>
</evidence>
<dbReference type="Pfam" id="PF00809">
    <property type="entry name" value="Pterin_bind"/>
    <property type="match status" value="1"/>
</dbReference>
<organism evidence="10 11">
    <name type="scientific">Telmatospirillum siberiense</name>
    <dbReference type="NCBI Taxonomy" id="382514"/>
    <lineage>
        <taxon>Bacteria</taxon>
        <taxon>Pseudomonadati</taxon>
        <taxon>Pseudomonadota</taxon>
        <taxon>Alphaproteobacteria</taxon>
        <taxon>Rhodospirillales</taxon>
        <taxon>Rhodospirillaceae</taxon>
        <taxon>Telmatospirillum</taxon>
    </lineage>
</organism>
<dbReference type="GO" id="GO:0046872">
    <property type="term" value="F:metal ion binding"/>
    <property type="evidence" value="ECO:0007669"/>
    <property type="project" value="UniProtKB-KW"/>
</dbReference>
<dbReference type="EC" id="2.5.1.15" evidence="4"/>
<evidence type="ECO:0000256" key="1">
    <source>
        <dbReference type="ARBA" id="ARBA00000012"/>
    </source>
</evidence>
<keyword evidence="6" id="KW-0479">Metal-binding</keyword>
<keyword evidence="7" id="KW-0460">Magnesium</keyword>
<protein>
    <recommendedName>
        <fullName evidence="4">dihydropteroate synthase</fullName>
        <ecNumber evidence="4">2.5.1.15</ecNumber>
    </recommendedName>
</protein>
<reference evidence="11" key="1">
    <citation type="submission" date="2017-12" db="EMBL/GenBank/DDBJ databases">
        <title>Draft genome sequence of Telmatospirillum siberiense 26-4b1T, an acidotolerant peatland alphaproteobacterium potentially involved in sulfur cycling.</title>
        <authorList>
            <person name="Hausmann B."/>
            <person name="Pjevac P."/>
            <person name="Schreck K."/>
            <person name="Herbold C.W."/>
            <person name="Daims H."/>
            <person name="Wagner M."/>
            <person name="Pester M."/>
            <person name="Loy A."/>
        </authorList>
    </citation>
    <scope>NUCLEOTIDE SEQUENCE [LARGE SCALE GENOMIC DNA]</scope>
    <source>
        <strain evidence="11">26-4b1</strain>
    </source>
</reference>
<comment type="cofactor">
    <cofactor evidence="2">
        <name>Mg(2+)</name>
        <dbReference type="ChEBI" id="CHEBI:18420"/>
    </cofactor>
</comment>
<dbReference type="GO" id="GO:0046654">
    <property type="term" value="P:tetrahydrofolate biosynthetic process"/>
    <property type="evidence" value="ECO:0007669"/>
    <property type="project" value="TreeGrafter"/>
</dbReference>
<accession>A0A2N3Q1C1</accession>
<dbReference type="InterPro" id="IPR006390">
    <property type="entry name" value="DHP_synth_dom"/>
</dbReference>
<evidence type="ECO:0000256" key="6">
    <source>
        <dbReference type="ARBA" id="ARBA00022723"/>
    </source>
</evidence>
<dbReference type="AlphaFoldDB" id="A0A2N3Q1C1"/>
<dbReference type="PROSITE" id="PS50972">
    <property type="entry name" value="PTERIN_BINDING"/>
    <property type="match status" value="1"/>
</dbReference>
<dbReference type="PROSITE" id="PS00792">
    <property type="entry name" value="DHPS_1"/>
    <property type="match status" value="1"/>
</dbReference>
<sequence>MPVNAPLKVQTSPALPRGLSFLAARGGLGGRLYVGPAGIVSGKTAAAAIASGQAWSLAGGPLAFSSCSVLLREDDQLTEAAAPFADVLDWSEAEGADVARHVGGLLSNLGKARPAFAGLDLGRPRVMGIVNVTPDSFSDGGRFFDVDKAVAHGLDLCAAGADILDVGGESTRPGAEAVDTDEEIRRVVPVIRALAEKGIPVSVDTRHAAVMGAAVESGAAIINDITALSDDPRSLAVAAKSGAAVVLMHMQGEPGVMQRDPHYGFAPLDIYDYLAGRLAACRAAGIPSDRLCIDPGIGFGKTVEHNLQILARLGLYHALGVPLLLGVSRKSFIGKLSLGEPAGERLAGSLTAALLGLGQGTQILRVHDVAETVQAVAVWQGIKRAGEEMPAPAQ</sequence>
<dbReference type="SUPFAM" id="SSF51717">
    <property type="entry name" value="Dihydropteroate synthetase-like"/>
    <property type="match status" value="1"/>
</dbReference>
<evidence type="ECO:0000256" key="5">
    <source>
        <dbReference type="ARBA" id="ARBA00022679"/>
    </source>
</evidence>
<dbReference type="PANTHER" id="PTHR20941:SF1">
    <property type="entry name" value="FOLIC ACID SYNTHESIS PROTEIN FOL1"/>
    <property type="match status" value="1"/>
</dbReference>
<proteinExistence type="predicted"/>
<comment type="catalytic activity">
    <reaction evidence="1">
        <text>(7,8-dihydropterin-6-yl)methyl diphosphate + 4-aminobenzoate = 7,8-dihydropteroate + diphosphate</text>
        <dbReference type="Rhea" id="RHEA:19949"/>
        <dbReference type="ChEBI" id="CHEBI:17836"/>
        <dbReference type="ChEBI" id="CHEBI:17839"/>
        <dbReference type="ChEBI" id="CHEBI:33019"/>
        <dbReference type="ChEBI" id="CHEBI:72950"/>
        <dbReference type="EC" id="2.5.1.15"/>
    </reaction>
</comment>
<dbReference type="InterPro" id="IPR011005">
    <property type="entry name" value="Dihydropteroate_synth-like_sf"/>
</dbReference>
<dbReference type="EMBL" id="PIUM01000001">
    <property type="protein sequence ID" value="PKU26443.1"/>
    <property type="molecule type" value="Genomic_DNA"/>
</dbReference>
<dbReference type="Gene3D" id="3.20.20.20">
    <property type="entry name" value="Dihydropteroate synthase-like"/>
    <property type="match status" value="1"/>
</dbReference>
<keyword evidence="11" id="KW-1185">Reference proteome</keyword>
<dbReference type="InterPro" id="IPR000489">
    <property type="entry name" value="Pterin-binding_dom"/>
</dbReference>
<dbReference type="InterPro" id="IPR045031">
    <property type="entry name" value="DHP_synth-like"/>
</dbReference>
<feature type="domain" description="Pterin-binding" evidence="9">
    <location>
        <begin position="124"/>
        <end position="377"/>
    </location>
</feature>
<evidence type="ECO:0000256" key="8">
    <source>
        <dbReference type="ARBA" id="ARBA00022909"/>
    </source>
</evidence>
<evidence type="ECO:0000256" key="2">
    <source>
        <dbReference type="ARBA" id="ARBA00001946"/>
    </source>
</evidence>
<dbReference type="Proteomes" id="UP000233293">
    <property type="component" value="Unassembled WGS sequence"/>
</dbReference>
<dbReference type="CDD" id="cd00739">
    <property type="entry name" value="DHPS"/>
    <property type="match status" value="1"/>
</dbReference>
<dbReference type="NCBIfam" id="TIGR01496">
    <property type="entry name" value="DHPS"/>
    <property type="match status" value="1"/>
</dbReference>
<evidence type="ECO:0000256" key="3">
    <source>
        <dbReference type="ARBA" id="ARBA00004763"/>
    </source>
</evidence>
<dbReference type="PROSITE" id="PS00793">
    <property type="entry name" value="DHPS_2"/>
    <property type="match status" value="1"/>
</dbReference>
<keyword evidence="8" id="KW-0289">Folate biosynthesis</keyword>
<name>A0A2N3Q1C1_9PROT</name>
<dbReference type="GO" id="GO:0046656">
    <property type="term" value="P:folic acid biosynthetic process"/>
    <property type="evidence" value="ECO:0007669"/>
    <property type="project" value="UniProtKB-KW"/>
</dbReference>
<evidence type="ECO:0000256" key="7">
    <source>
        <dbReference type="ARBA" id="ARBA00022842"/>
    </source>
</evidence>
<dbReference type="PANTHER" id="PTHR20941">
    <property type="entry name" value="FOLATE SYNTHESIS PROTEINS"/>
    <property type="match status" value="1"/>
</dbReference>
<gene>
    <name evidence="10" type="primary">folP</name>
    <name evidence="10" type="ORF">CWS72_00915</name>
</gene>
<comment type="pathway">
    <text evidence="3">Cofactor biosynthesis; tetrahydrofolate biosynthesis; 7,8-dihydrofolate from 2-amino-4-hydroxy-6-hydroxymethyl-7,8-dihydropteridine diphosphate and 4-aminobenzoate: step 1/2.</text>
</comment>